<evidence type="ECO:0000313" key="2">
    <source>
        <dbReference type="EMBL" id="AGS52641.1"/>
    </source>
</evidence>
<dbReference type="EMBL" id="JQ844203">
    <property type="protein sequence ID" value="AGS52641.1"/>
    <property type="molecule type" value="Genomic_DNA"/>
</dbReference>
<dbReference type="InterPro" id="IPR018725">
    <property type="entry name" value="DUF2259_secreted"/>
</dbReference>
<name>A0A806KLG7_9BACT</name>
<proteinExistence type="predicted"/>
<evidence type="ECO:0008006" key="3">
    <source>
        <dbReference type="Google" id="ProtNLM"/>
    </source>
</evidence>
<accession>A0A806KLG7</accession>
<protein>
    <recommendedName>
        <fullName evidence="3">Secreted protein</fullName>
    </recommendedName>
</protein>
<dbReference type="AlphaFoldDB" id="A0A806KLG7"/>
<feature type="signal peptide" evidence="1">
    <location>
        <begin position="1"/>
        <end position="22"/>
    </location>
</feature>
<dbReference type="Pfam" id="PF10016">
    <property type="entry name" value="DUF2259"/>
    <property type="match status" value="1"/>
</dbReference>
<reference evidence="2" key="1">
    <citation type="submission" date="2012-03" db="EMBL/GenBank/DDBJ databases">
        <title>Functional metagenomics reveals considerable lignocellulase gene clusters in the gut microbiome of a wood-feeding higher termite.</title>
        <authorList>
            <person name="Liu N."/>
        </authorList>
    </citation>
    <scope>NUCLEOTIDE SEQUENCE</scope>
</reference>
<evidence type="ECO:0000256" key="1">
    <source>
        <dbReference type="SAM" id="SignalP"/>
    </source>
</evidence>
<feature type="chain" id="PRO_5032769531" description="Secreted protein" evidence="1">
    <location>
        <begin position="23"/>
        <end position="232"/>
    </location>
</feature>
<organism evidence="2">
    <name type="scientific">uncultured bacterium contig00043</name>
    <dbReference type="NCBI Taxonomy" id="1181530"/>
    <lineage>
        <taxon>Bacteria</taxon>
        <taxon>environmental samples</taxon>
    </lineage>
</organism>
<keyword evidence="1" id="KW-0732">Signal</keyword>
<sequence>MLLKKIILIISALLLCAAGLWAGDVASFVDLGFSPDGRTYMFGQYGVLSPSLRPWAELYIVDMRTNNFVPNGRASITETSPIKAGQDGSGTFYQLVSGSAALANRYGVNFQNQGLPLYISRDENPSSDGGKIDFRDFISGKSYKAELVQYVEGSGQNIRSSFYISLESSSPSGSSKKYTVGTPQLKRPGIVSYNIKRVIIDGGGESLIFVIEMKRVTDTGYDIRYMVEAQRL</sequence>